<feature type="region of interest" description="Disordered" evidence="12">
    <location>
        <begin position="517"/>
        <end position="582"/>
    </location>
</feature>
<dbReference type="Proteomes" id="UP000192578">
    <property type="component" value="Unassembled WGS sequence"/>
</dbReference>
<evidence type="ECO:0000256" key="6">
    <source>
        <dbReference type="ARBA" id="ARBA00022958"/>
    </source>
</evidence>
<evidence type="ECO:0000259" key="14">
    <source>
        <dbReference type="Pfam" id="PF01007"/>
    </source>
</evidence>
<dbReference type="SUPFAM" id="SSF81324">
    <property type="entry name" value="Voltage-gated potassium channels"/>
    <property type="match status" value="1"/>
</dbReference>
<dbReference type="Gene3D" id="2.60.40.1400">
    <property type="entry name" value="G protein-activated inward rectifier potassium channel 1"/>
    <property type="match status" value="1"/>
</dbReference>
<dbReference type="InterPro" id="IPR013518">
    <property type="entry name" value="K_chnl_inward-rec_Kir_cyto"/>
</dbReference>
<evidence type="ECO:0000256" key="1">
    <source>
        <dbReference type="ARBA" id="ARBA00004141"/>
    </source>
</evidence>
<protein>
    <submittedName>
        <fullName evidence="16">G protein-activated inward rectifier potassium channel 3</fullName>
    </submittedName>
</protein>
<dbReference type="Pfam" id="PF01007">
    <property type="entry name" value="IRK"/>
    <property type="match status" value="1"/>
</dbReference>
<sequence>MELKSIQLDMTEKEDYLRGWDGVQVVPIGDSLATFPRRRATETETTLQAKTGNKHQQLQSRRQPRLLYKDGAYTLIPKNIPNWFFRFANDFWNTLLDMRWISIILFFLMSNLTVWIIFAGIFYTISYAHGDFEAANQADALFEPCISFNNNGTSFAAVFLFSVETLRTIGYGPRYPTEQCGMLIFALCLSCIVSILLESILVGLLLAKTHVPQQRTQTLLFSRFATICTRDNQMCLLFRIGNVRSSLLFRIVLKAYLVYAKRTEEGEEMPFHQHEINLKIDSNGENVYLGWPMTASHIINSSSPFYHLSRKHLEKAAFELIVILEGIVESTGASIQARTSYIPREILWGQRFQSMYSLPNETDGSLGQLFDYTYFNETCPQTDMRDRSAFEMEELQDLRTESPPEVTLSSYSSVVDMRDGGGEGTGPDGAALSPSLAKAFDIPYEEIEYRNRASSFRRASLRPPLHQSTTQLLHSLLPPPTTTSEPMAHSDSESLTIHPNTGMKCIRTASAYEDVPMDSGLRLGHPSRRQSTQVSSISFSLSPPKHEPKLLQHRVSTSRPAAPMPFFQADPRPRRRRKSSEL</sequence>
<evidence type="ECO:0000256" key="10">
    <source>
        <dbReference type="ARBA" id="ARBA00023303"/>
    </source>
</evidence>
<evidence type="ECO:0000256" key="12">
    <source>
        <dbReference type="SAM" id="MobiDB-lite"/>
    </source>
</evidence>
<keyword evidence="10 11" id="KW-0407">Ion channel</keyword>
<dbReference type="InterPro" id="IPR016449">
    <property type="entry name" value="K_chnl_inward-rec_Kir"/>
</dbReference>
<reference evidence="17" key="1">
    <citation type="submission" date="2017-01" db="EMBL/GenBank/DDBJ databases">
        <title>Comparative genomics of anhydrobiosis in the tardigrade Hypsibius dujardini.</title>
        <authorList>
            <person name="Yoshida Y."/>
            <person name="Koutsovoulos G."/>
            <person name="Laetsch D."/>
            <person name="Stevens L."/>
            <person name="Kumar S."/>
            <person name="Horikawa D."/>
            <person name="Ishino K."/>
            <person name="Komine S."/>
            <person name="Tomita M."/>
            <person name="Blaxter M."/>
            <person name="Arakawa K."/>
        </authorList>
    </citation>
    <scope>NUCLEOTIDE SEQUENCE [LARGE SCALE GENOMIC DNA]</scope>
    <source>
        <strain evidence="17">Z151</strain>
    </source>
</reference>
<dbReference type="Pfam" id="PF17655">
    <property type="entry name" value="IRK_C"/>
    <property type="match status" value="1"/>
</dbReference>
<dbReference type="Gene3D" id="1.10.287.70">
    <property type="match status" value="1"/>
</dbReference>
<evidence type="ECO:0000313" key="17">
    <source>
        <dbReference type="Proteomes" id="UP000192578"/>
    </source>
</evidence>
<dbReference type="InterPro" id="IPR014756">
    <property type="entry name" value="Ig_E-set"/>
</dbReference>
<dbReference type="SUPFAM" id="SSF81296">
    <property type="entry name" value="E set domains"/>
    <property type="match status" value="1"/>
</dbReference>
<feature type="domain" description="Potassium channel inwardly rectifying transmembrane" evidence="14">
    <location>
        <begin position="68"/>
        <end position="210"/>
    </location>
</feature>
<keyword evidence="7 13" id="KW-1133">Transmembrane helix</keyword>
<keyword evidence="2 11" id="KW-0813">Transport</keyword>
<proteinExistence type="inferred from homology"/>
<dbReference type="GO" id="GO:0005886">
    <property type="term" value="C:plasma membrane"/>
    <property type="evidence" value="ECO:0007669"/>
    <property type="project" value="TreeGrafter"/>
</dbReference>
<dbReference type="PANTHER" id="PTHR11767:SF102">
    <property type="entry name" value="INWARDLY RECTIFYING POTASSIUM CHANNEL 1, ISOFORM F"/>
    <property type="match status" value="1"/>
</dbReference>
<comment type="similarity">
    <text evidence="11">Belongs to the inward rectifier-type potassium channel (TC 1.A.2.1) family.</text>
</comment>
<gene>
    <name evidence="16" type="ORF">BV898_14936</name>
</gene>
<dbReference type="EMBL" id="MTYJ01000192">
    <property type="protein sequence ID" value="OWA50419.1"/>
    <property type="molecule type" value="Genomic_DNA"/>
</dbReference>
<evidence type="ECO:0000256" key="2">
    <source>
        <dbReference type="ARBA" id="ARBA00022448"/>
    </source>
</evidence>
<dbReference type="InterPro" id="IPR040445">
    <property type="entry name" value="Kir_TM"/>
</dbReference>
<dbReference type="GO" id="GO:0034765">
    <property type="term" value="P:regulation of monoatomic ion transmembrane transport"/>
    <property type="evidence" value="ECO:0007669"/>
    <property type="project" value="TreeGrafter"/>
</dbReference>
<keyword evidence="9 13" id="KW-0472">Membrane</keyword>
<dbReference type="InterPro" id="IPR041647">
    <property type="entry name" value="IRK_C"/>
</dbReference>
<evidence type="ECO:0000256" key="13">
    <source>
        <dbReference type="SAM" id="Phobius"/>
    </source>
</evidence>
<evidence type="ECO:0000256" key="11">
    <source>
        <dbReference type="RuleBase" id="RU003822"/>
    </source>
</evidence>
<feature type="transmembrane region" description="Helical" evidence="13">
    <location>
        <begin position="100"/>
        <end position="125"/>
    </location>
</feature>
<keyword evidence="8 11" id="KW-0406">Ion transport</keyword>
<dbReference type="GO" id="GO:1990573">
    <property type="term" value="P:potassium ion import across plasma membrane"/>
    <property type="evidence" value="ECO:0007669"/>
    <property type="project" value="TreeGrafter"/>
</dbReference>
<feature type="compositionally biased region" description="Polar residues" evidence="12">
    <location>
        <begin position="529"/>
        <end position="541"/>
    </location>
</feature>
<feature type="transmembrane region" description="Helical" evidence="13">
    <location>
        <begin position="182"/>
        <end position="207"/>
    </location>
</feature>
<feature type="domain" description="Inward rectifier potassium channel C-terminal" evidence="15">
    <location>
        <begin position="219"/>
        <end position="379"/>
    </location>
</feature>
<organism evidence="16 17">
    <name type="scientific">Hypsibius exemplaris</name>
    <name type="common">Freshwater tardigrade</name>
    <dbReference type="NCBI Taxonomy" id="2072580"/>
    <lineage>
        <taxon>Eukaryota</taxon>
        <taxon>Metazoa</taxon>
        <taxon>Ecdysozoa</taxon>
        <taxon>Tardigrada</taxon>
        <taxon>Eutardigrada</taxon>
        <taxon>Parachela</taxon>
        <taxon>Hypsibioidea</taxon>
        <taxon>Hypsibiidae</taxon>
        <taxon>Hypsibius</taxon>
    </lineage>
</organism>
<keyword evidence="6 11" id="KW-0630">Potassium</keyword>
<evidence type="ECO:0000256" key="3">
    <source>
        <dbReference type="ARBA" id="ARBA00022538"/>
    </source>
</evidence>
<feature type="region of interest" description="Disordered" evidence="12">
    <location>
        <begin position="465"/>
        <end position="501"/>
    </location>
</feature>
<feature type="compositionally biased region" description="Basic residues" evidence="12">
    <location>
        <begin position="573"/>
        <end position="582"/>
    </location>
</feature>
<dbReference type="PANTHER" id="PTHR11767">
    <property type="entry name" value="INWARD RECTIFIER POTASSIUM CHANNEL"/>
    <property type="match status" value="1"/>
</dbReference>
<keyword evidence="5 11" id="KW-0851">Voltage-gated channel</keyword>
<comment type="caution">
    <text evidence="16">The sequence shown here is derived from an EMBL/GenBank/DDBJ whole genome shotgun (WGS) entry which is preliminary data.</text>
</comment>
<evidence type="ECO:0000256" key="5">
    <source>
        <dbReference type="ARBA" id="ARBA00022882"/>
    </source>
</evidence>
<evidence type="ECO:0000256" key="9">
    <source>
        <dbReference type="ARBA" id="ARBA00023136"/>
    </source>
</evidence>
<evidence type="ECO:0000259" key="15">
    <source>
        <dbReference type="Pfam" id="PF17655"/>
    </source>
</evidence>
<dbReference type="OrthoDB" id="273257at2759"/>
<dbReference type="AlphaFoldDB" id="A0A9X6RJY6"/>
<keyword evidence="4 11" id="KW-0812">Transmembrane</keyword>
<keyword evidence="3 11" id="KW-0633">Potassium transport</keyword>
<name>A0A9X6RJY6_HYPEX</name>
<evidence type="ECO:0000256" key="4">
    <source>
        <dbReference type="ARBA" id="ARBA00022692"/>
    </source>
</evidence>
<dbReference type="PRINTS" id="PR01320">
    <property type="entry name" value="KIRCHANNEL"/>
</dbReference>
<dbReference type="GO" id="GO:0005242">
    <property type="term" value="F:inward rectifier potassium channel activity"/>
    <property type="evidence" value="ECO:0007669"/>
    <property type="project" value="InterPro"/>
</dbReference>
<evidence type="ECO:0000256" key="8">
    <source>
        <dbReference type="ARBA" id="ARBA00023065"/>
    </source>
</evidence>
<dbReference type="GO" id="GO:0034702">
    <property type="term" value="C:monoatomic ion channel complex"/>
    <property type="evidence" value="ECO:0007669"/>
    <property type="project" value="UniProtKB-KW"/>
</dbReference>
<keyword evidence="17" id="KW-1185">Reference proteome</keyword>
<accession>A0A9X6RJY6</accession>
<evidence type="ECO:0000313" key="16">
    <source>
        <dbReference type="EMBL" id="OWA50419.1"/>
    </source>
</evidence>
<comment type="subcellular location">
    <subcellularLocation>
        <location evidence="1 11">Membrane</location>
        <topology evidence="1 11">Multi-pass membrane protein</topology>
    </subcellularLocation>
</comment>
<evidence type="ECO:0000256" key="7">
    <source>
        <dbReference type="ARBA" id="ARBA00022989"/>
    </source>
</evidence>
<feature type="compositionally biased region" description="Low complexity" evidence="12">
    <location>
        <begin position="465"/>
        <end position="476"/>
    </location>
</feature>